<dbReference type="AlphaFoldDB" id="A0A1V1P6X6"/>
<protein>
    <recommendedName>
        <fullName evidence="2">Resolvase HTH domain-containing protein</fullName>
    </recommendedName>
</protein>
<dbReference type="InterPro" id="IPR006120">
    <property type="entry name" value="Resolvase_HTH_dom"/>
</dbReference>
<evidence type="ECO:0000259" key="2">
    <source>
        <dbReference type="Pfam" id="PF02796"/>
    </source>
</evidence>
<gene>
    <name evidence="3" type="ORF">OMM_08665</name>
</gene>
<dbReference type="PANTHER" id="PTHR35004:SF7">
    <property type="entry name" value="INTEGRASE PROTEIN"/>
    <property type="match status" value="1"/>
</dbReference>
<dbReference type="EMBL" id="ATBP01000393">
    <property type="protein sequence ID" value="ETR70637.1"/>
    <property type="molecule type" value="Genomic_DNA"/>
</dbReference>
<proteinExistence type="predicted"/>
<dbReference type="Pfam" id="PF02796">
    <property type="entry name" value="HTH_7"/>
    <property type="match status" value="1"/>
</dbReference>
<feature type="region of interest" description="Disordered" evidence="1">
    <location>
        <begin position="47"/>
        <end position="75"/>
    </location>
</feature>
<evidence type="ECO:0000313" key="3">
    <source>
        <dbReference type="EMBL" id="ETR70637.1"/>
    </source>
</evidence>
<evidence type="ECO:0000313" key="4">
    <source>
        <dbReference type="Proteomes" id="UP000189670"/>
    </source>
</evidence>
<feature type="compositionally biased region" description="Basic and acidic residues" evidence="1">
    <location>
        <begin position="47"/>
        <end position="63"/>
    </location>
</feature>
<dbReference type="PANTHER" id="PTHR35004">
    <property type="entry name" value="TRANSPOSASE RV3428C-RELATED"/>
    <property type="match status" value="1"/>
</dbReference>
<sequence>MIEVEIIKSKEEFENFVITKHAEGISIRSLAKILKVGRNTIRKILRSNESRRDNGHDILTEKKSNRKPKKKKLDDYAPKMKELLEKYPKITGVRMFEELQENGYEGSISLVREKLSRMRPSAKKTAINRFETEAGVHYGKNVIMVRKSI</sequence>
<evidence type="ECO:0000256" key="1">
    <source>
        <dbReference type="SAM" id="MobiDB-lite"/>
    </source>
</evidence>
<dbReference type="GO" id="GO:0003677">
    <property type="term" value="F:DNA binding"/>
    <property type="evidence" value="ECO:0007669"/>
    <property type="project" value="InterPro"/>
</dbReference>
<dbReference type="GO" id="GO:0000150">
    <property type="term" value="F:DNA strand exchange activity"/>
    <property type="evidence" value="ECO:0007669"/>
    <property type="project" value="InterPro"/>
</dbReference>
<organism evidence="3 4">
    <name type="scientific">Candidatus Magnetoglobus multicellularis str. Araruama</name>
    <dbReference type="NCBI Taxonomy" id="890399"/>
    <lineage>
        <taxon>Bacteria</taxon>
        <taxon>Pseudomonadati</taxon>
        <taxon>Thermodesulfobacteriota</taxon>
        <taxon>Desulfobacteria</taxon>
        <taxon>Desulfobacterales</taxon>
        <taxon>Desulfobacteraceae</taxon>
        <taxon>Candidatus Magnetoglobus</taxon>
    </lineage>
</organism>
<comment type="caution">
    <text evidence="3">The sequence shown here is derived from an EMBL/GenBank/DDBJ whole genome shotgun (WGS) entry which is preliminary data.</text>
</comment>
<reference evidence="4" key="1">
    <citation type="submission" date="2012-11" db="EMBL/GenBank/DDBJ databases">
        <authorList>
            <person name="Lucero-Rivera Y.E."/>
            <person name="Tovar-Ramirez D."/>
        </authorList>
    </citation>
    <scope>NUCLEOTIDE SEQUENCE [LARGE SCALE GENOMIC DNA]</scope>
    <source>
        <strain evidence="4">Araruama</strain>
    </source>
</reference>
<dbReference type="Proteomes" id="UP000189670">
    <property type="component" value="Unassembled WGS sequence"/>
</dbReference>
<name>A0A1V1P6X6_9BACT</name>
<dbReference type="InterPro" id="IPR009057">
    <property type="entry name" value="Homeodomain-like_sf"/>
</dbReference>
<dbReference type="SUPFAM" id="SSF46689">
    <property type="entry name" value="Homeodomain-like"/>
    <property type="match status" value="1"/>
</dbReference>
<feature type="domain" description="Resolvase HTH" evidence="2">
    <location>
        <begin position="16"/>
        <end position="47"/>
    </location>
</feature>
<accession>A0A1V1P6X6</accession>